<gene>
    <name evidence="1" type="ORF">HMPREF1218_1393</name>
</gene>
<dbReference type="Proteomes" id="UP000016600">
    <property type="component" value="Unassembled WGS sequence"/>
</dbReference>
<dbReference type="SUPFAM" id="SSF56784">
    <property type="entry name" value="HAD-like"/>
    <property type="match status" value="1"/>
</dbReference>
<dbReference type="NCBIfam" id="NF046079">
    <property type="entry name" value="HAD_phos_BT0820"/>
    <property type="match status" value="1"/>
</dbReference>
<organism evidence="1 2">
    <name type="scientific">Hoylesella pleuritidis F0068</name>
    <dbReference type="NCBI Taxonomy" id="1081904"/>
    <lineage>
        <taxon>Bacteria</taxon>
        <taxon>Pseudomonadati</taxon>
        <taxon>Bacteroidota</taxon>
        <taxon>Bacteroidia</taxon>
        <taxon>Bacteroidales</taxon>
        <taxon>Prevotellaceae</taxon>
        <taxon>Hoylesella</taxon>
    </lineage>
</organism>
<evidence type="ECO:0000313" key="2">
    <source>
        <dbReference type="Proteomes" id="UP000016600"/>
    </source>
</evidence>
<dbReference type="PATRIC" id="fig|1081904.3.peg.1010"/>
<evidence type="ECO:0000313" key="1">
    <source>
        <dbReference type="EMBL" id="ERK02732.1"/>
    </source>
</evidence>
<sequence length="143" mass="17059">MTIAVDFDGTIVEHKYPEIGEEIPFATDTLKMLTQAHHKLILWSVREGQLLEDAVNWCRARGVEFYAVNRDYPEERIDNNNHFSRKIKADIFIDDRNIGGLLDWGMIYRMITEHKTVQNLLQEAYLKTEQVEKLPKRRHWWQF</sequence>
<proteinExistence type="predicted"/>
<dbReference type="InterPro" id="IPR016769">
    <property type="entry name" value="Phage_SP01_Orf1"/>
</dbReference>
<dbReference type="InterPro" id="IPR023214">
    <property type="entry name" value="HAD_sf"/>
</dbReference>
<dbReference type="Gene3D" id="3.40.50.1000">
    <property type="entry name" value="HAD superfamily/HAD-like"/>
    <property type="match status" value="1"/>
</dbReference>
<accession>U2KW86</accession>
<dbReference type="EMBL" id="AWET01000021">
    <property type="protein sequence ID" value="ERK02732.1"/>
    <property type="molecule type" value="Genomic_DNA"/>
</dbReference>
<name>U2KW86_9BACT</name>
<comment type="caution">
    <text evidence="1">The sequence shown here is derived from an EMBL/GenBank/DDBJ whole genome shotgun (WGS) entry which is preliminary data.</text>
</comment>
<dbReference type="AlphaFoldDB" id="U2KW86"/>
<dbReference type="PIRSF" id="PIRSF020079">
    <property type="entry name" value="UCP020079"/>
    <property type="match status" value="1"/>
</dbReference>
<reference evidence="1 2" key="1">
    <citation type="submission" date="2013-08" db="EMBL/GenBank/DDBJ databases">
        <authorList>
            <person name="Durkin A.S."/>
            <person name="Haft D.R."/>
            <person name="McCorrison J."/>
            <person name="Torralba M."/>
            <person name="Gillis M."/>
            <person name="Haft D.H."/>
            <person name="Methe B."/>
            <person name="Sutton G."/>
            <person name="Nelson K.E."/>
        </authorList>
    </citation>
    <scope>NUCLEOTIDE SEQUENCE [LARGE SCALE GENOMIC DNA]</scope>
    <source>
        <strain evidence="1 2">F0068</strain>
    </source>
</reference>
<dbReference type="InterPro" id="IPR036412">
    <property type="entry name" value="HAD-like_sf"/>
</dbReference>
<protein>
    <recommendedName>
        <fullName evidence="3">Hydrolase</fullName>
    </recommendedName>
</protein>
<dbReference type="RefSeq" id="WP_021583670.1">
    <property type="nucleotide sequence ID" value="NZ_AWET01000021.1"/>
</dbReference>
<keyword evidence="2" id="KW-1185">Reference proteome</keyword>
<evidence type="ECO:0008006" key="3">
    <source>
        <dbReference type="Google" id="ProtNLM"/>
    </source>
</evidence>